<organism evidence="2 3">
    <name type="scientific">Rhodopseudomonas palustris</name>
    <dbReference type="NCBI Taxonomy" id="1076"/>
    <lineage>
        <taxon>Bacteria</taxon>
        <taxon>Pseudomonadati</taxon>
        <taxon>Pseudomonadota</taxon>
        <taxon>Alphaproteobacteria</taxon>
        <taxon>Hyphomicrobiales</taxon>
        <taxon>Nitrobacteraceae</taxon>
        <taxon>Rhodopseudomonas</taxon>
    </lineage>
</organism>
<evidence type="ECO:0000256" key="1">
    <source>
        <dbReference type="SAM" id="SignalP"/>
    </source>
</evidence>
<comment type="caution">
    <text evidence="2">The sequence shown here is derived from an EMBL/GenBank/DDBJ whole genome shotgun (WGS) entry which is preliminary data.</text>
</comment>
<gene>
    <name evidence="2" type="ORF">OO17_25585</name>
</gene>
<accession>A0A0D7E7U9</accession>
<dbReference type="AlphaFoldDB" id="A0A0D7E7U9"/>
<dbReference type="OrthoDB" id="8140477at2"/>
<dbReference type="Proteomes" id="UP000032515">
    <property type="component" value="Unassembled WGS sequence"/>
</dbReference>
<sequence length="134" mass="14045">MKQSTQRYLPLALAASLMLSGVSTALAGSMSRADDSMSHATTGSAKASGKLTLSAAQNKTLWNDLSADASKQNAPASFLGNVGERVPSGLETQALPAKAASDVPMVKNYHYAMLQDKIVLVNPKTKRVAGVIRQ</sequence>
<dbReference type="Gene3D" id="3.10.450.160">
    <property type="entry name" value="inner membrane protein cigr"/>
    <property type="match status" value="1"/>
</dbReference>
<evidence type="ECO:0000313" key="2">
    <source>
        <dbReference type="EMBL" id="KIZ35622.1"/>
    </source>
</evidence>
<reference evidence="2 3" key="1">
    <citation type="submission" date="2014-11" db="EMBL/GenBank/DDBJ databases">
        <title>Genomics and ecophysiology of heterotrophic nitrogen fixing bacteria isolated from estuarine surface water.</title>
        <authorList>
            <person name="Bentzon-Tilia M."/>
            <person name="Severin I."/>
            <person name="Hansen L.H."/>
            <person name="Riemann L."/>
        </authorList>
    </citation>
    <scope>NUCLEOTIDE SEQUENCE [LARGE SCALE GENOMIC DNA]</scope>
    <source>
        <strain evidence="2 3">BAL398</strain>
    </source>
</reference>
<dbReference type="RefSeq" id="WP_044417180.1">
    <property type="nucleotide sequence ID" value="NZ_JXXE01000616.1"/>
</dbReference>
<evidence type="ECO:0008006" key="4">
    <source>
        <dbReference type="Google" id="ProtNLM"/>
    </source>
</evidence>
<dbReference type="EMBL" id="JXXE01000616">
    <property type="protein sequence ID" value="KIZ35622.1"/>
    <property type="molecule type" value="Genomic_DNA"/>
</dbReference>
<dbReference type="InterPro" id="IPR009642">
    <property type="entry name" value="DUF1236"/>
</dbReference>
<proteinExistence type="predicted"/>
<feature type="signal peptide" evidence="1">
    <location>
        <begin position="1"/>
        <end position="27"/>
    </location>
</feature>
<feature type="chain" id="PRO_5002319323" description="DUF1236 domain-containing protein" evidence="1">
    <location>
        <begin position="28"/>
        <end position="134"/>
    </location>
</feature>
<name>A0A0D7E7U9_RHOPL</name>
<dbReference type="PATRIC" id="fig|1076.23.peg.1546"/>
<protein>
    <recommendedName>
        <fullName evidence="4">DUF1236 domain-containing protein</fullName>
    </recommendedName>
</protein>
<keyword evidence="1" id="KW-0732">Signal</keyword>
<dbReference type="Pfam" id="PF06823">
    <property type="entry name" value="DUF1236"/>
    <property type="match status" value="1"/>
</dbReference>
<evidence type="ECO:0000313" key="3">
    <source>
        <dbReference type="Proteomes" id="UP000032515"/>
    </source>
</evidence>